<organism evidence="10 11">
    <name type="scientific">Castellaniella hirudinis</name>
    <dbReference type="NCBI Taxonomy" id="1144617"/>
    <lineage>
        <taxon>Bacteria</taxon>
        <taxon>Pseudomonadati</taxon>
        <taxon>Pseudomonadota</taxon>
        <taxon>Betaproteobacteria</taxon>
        <taxon>Burkholderiales</taxon>
        <taxon>Alcaligenaceae</taxon>
        <taxon>Castellaniella</taxon>
    </lineage>
</organism>
<evidence type="ECO:0000313" key="10">
    <source>
        <dbReference type="EMBL" id="MFC4296581.1"/>
    </source>
</evidence>
<protein>
    <submittedName>
        <fullName evidence="10">Peptidoglycan DD-metalloendopeptidase family protein</fullName>
    </submittedName>
</protein>
<gene>
    <name evidence="10" type="ORF">ACFO0J_00830</name>
</gene>
<keyword evidence="3" id="KW-0645">Protease</keyword>
<evidence type="ECO:0000256" key="1">
    <source>
        <dbReference type="ARBA" id="ARBA00001947"/>
    </source>
</evidence>
<comment type="cofactor">
    <cofactor evidence="1">
        <name>Zn(2+)</name>
        <dbReference type="ChEBI" id="CHEBI:29105"/>
    </cofactor>
</comment>
<dbReference type="Gene3D" id="3.10.450.350">
    <property type="match status" value="2"/>
</dbReference>
<keyword evidence="11" id="KW-1185">Reference proteome</keyword>
<dbReference type="PANTHER" id="PTHR21666:SF288">
    <property type="entry name" value="CELL DIVISION PROTEIN YTFB"/>
    <property type="match status" value="1"/>
</dbReference>
<evidence type="ECO:0000256" key="5">
    <source>
        <dbReference type="ARBA" id="ARBA00022801"/>
    </source>
</evidence>
<evidence type="ECO:0000256" key="6">
    <source>
        <dbReference type="ARBA" id="ARBA00022833"/>
    </source>
</evidence>
<comment type="caution">
    <text evidence="10">The sequence shown here is derived from an EMBL/GenBank/DDBJ whole genome shotgun (WGS) entry which is preliminary data.</text>
</comment>
<evidence type="ECO:0000259" key="8">
    <source>
        <dbReference type="Pfam" id="PF01551"/>
    </source>
</evidence>
<dbReference type="InterPro" id="IPR050570">
    <property type="entry name" value="Cell_wall_metabolism_enzyme"/>
</dbReference>
<dbReference type="RefSeq" id="WP_376811167.1">
    <property type="nucleotide sequence ID" value="NZ_JBHSDY010000001.1"/>
</dbReference>
<dbReference type="Proteomes" id="UP001595756">
    <property type="component" value="Unassembled WGS sequence"/>
</dbReference>
<keyword evidence="4" id="KW-0479">Metal-binding</keyword>
<dbReference type="InterPro" id="IPR016047">
    <property type="entry name" value="M23ase_b-sheet_dom"/>
</dbReference>
<evidence type="ECO:0000256" key="3">
    <source>
        <dbReference type="ARBA" id="ARBA00022670"/>
    </source>
</evidence>
<evidence type="ECO:0000256" key="4">
    <source>
        <dbReference type="ARBA" id="ARBA00022723"/>
    </source>
</evidence>
<keyword evidence="7" id="KW-0482">Metalloprotease</keyword>
<name>A0ABV8RWH4_9BURK</name>
<dbReference type="Pfam" id="PF01551">
    <property type="entry name" value="Peptidase_M23"/>
    <property type="match status" value="1"/>
</dbReference>
<keyword evidence="6" id="KW-0862">Zinc</keyword>
<dbReference type="Pfam" id="PF19425">
    <property type="entry name" value="Csd3_N2"/>
    <property type="match status" value="1"/>
</dbReference>
<proteinExistence type="predicted"/>
<sequence>MMPEAHQPPRRRHVTRSLLFAAGGLFLTAAALAVVQPSPPPEPVFQARQTLDLPPLDARANHDAAPYIASTRIRRGDTVADLLNRLGINENGLLAFLTHDARARSIYKLYPGRTVQAALNDQGRMVWLRYAHTPGATAKSGVDSAWLEVRPEHDGFSAQERTIAAVRETRIAEGEINSSLFGAADQAQIPDAVTMEMVDILGSRIDFLKDLRKGDRFRIVYEAYMHDGEQVGTGHIRALEFINKGKTYSAVWFQNGQQPGGYYDFSGASLKGAFLRTAIKFTRISSGFGMRMHPIHNKWIGHKGVDYAAPSGTPIYATADGSVEFIGRQNGYGNVIILKNFGKYSTLYAHQSRFAKGLKKGDRVQQGQLIGYVGSTGWATGPHLHYEFRIDKRPVDPLAVDLPVARTLDSADRKAFQAVAARYLPQIELLARLQESRIQVAQQ</sequence>
<dbReference type="Gene3D" id="2.70.70.10">
    <property type="entry name" value="Glucose Permease (Domain IIA)"/>
    <property type="match status" value="1"/>
</dbReference>
<dbReference type="EMBL" id="JBHSDY010000001">
    <property type="protein sequence ID" value="MFC4296581.1"/>
    <property type="molecule type" value="Genomic_DNA"/>
</dbReference>
<feature type="domain" description="M23ase beta-sheet core" evidence="8">
    <location>
        <begin position="302"/>
        <end position="397"/>
    </location>
</feature>
<keyword evidence="5" id="KW-0378">Hydrolase</keyword>
<evidence type="ECO:0000313" key="11">
    <source>
        <dbReference type="Proteomes" id="UP001595756"/>
    </source>
</evidence>
<evidence type="ECO:0000259" key="9">
    <source>
        <dbReference type="Pfam" id="PF19425"/>
    </source>
</evidence>
<reference evidence="11" key="1">
    <citation type="journal article" date="2019" name="Int. J. Syst. Evol. Microbiol.">
        <title>The Global Catalogue of Microorganisms (GCM) 10K type strain sequencing project: providing services to taxonomists for standard genome sequencing and annotation.</title>
        <authorList>
            <consortium name="The Broad Institute Genomics Platform"/>
            <consortium name="The Broad Institute Genome Sequencing Center for Infectious Disease"/>
            <person name="Wu L."/>
            <person name="Ma J."/>
        </authorList>
    </citation>
    <scope>NUCLEOTIDE SEQUENCE [LARGE SCALE GENOMIC DNA]</scope>
    <source>
        <strain evidence="11">CGMCC 1.19029</strain>
    </source>
</reference>
<accession>A0ABV8RWH4</accession>
<evidence type="ECO:0000256" key="7">
    <source>
        <dbReference type="ARBA" id="ARBA00023049"/>
    </source>
</evidence>
<dbReference type="PANTHER" id="PTHR21666">
    <property type="entry name" value="PEPTIDASE-RELATED"/>
    <property type="match status" value="1"/>
</dbReference>
<dbReference type="InterPro" id="IPR011055">
    <property type="entry name" value="Dup_hybrid_motif"/>
</dbReference>
<dbReference type="CDD" id="cd12797">
    <property type="entry name" value="M23_peptidase"/>
    <property type="match status" value="1"/>
</dbReference>
<dbReference type="InterPro" id="IPR045834">
    <property type="entry name" value="Csd3_N2"/>
</dbReference>
<feature type="domain" description="Csd3-like second N-terminal" evidence="9">
    <location>
        <begin position="169"/>
        <end position="288"/>
    </location>
</feature>
<comment type="subcellular location">
    <subcellularLocation>
        <location evidence="2">Cell envelope</location>
    </subcellularLocation>
</comment>
<dbReference type="SUPFAM" id="SSF51261">
    <property type="entry name" value="Duplicated hybrid motif"/>
    <property type="match status" value="1"/>
</dbReference>
<evidence type="ECO:0000256" key="2">
    <source>
        <dbReference type="ARBA" id="ARBA00004196"/>
    </source>
</evidence>